<reference evidence="1 2" key="1">
    <citation type="submission" date="2019-04" db="EMBL/GenBank/DDBJ databases">
        <authorList>
            <person name="Hwang J.C."/>
        </authorList>
    </citation>
    <scope>NUCLEOTIDE SEQUENCE [LARGE SCALE GENOMIC DNA]</scope>
    <source>
        <strain evidence="1 2">IMCC35002</strain>
    </source>
</reference>
<dbReference type="RefSeq" id="WP_136865410.1">
    <property type="nucleotide sequence ID" value="NZ_SWCJ01000029.1"/>
</dbReference>
<gene>
    <name evidence="1" type="ORF">FCL42_21145</name>
</gene>
<name>A0A4V5NV51_9GAMM</name>
<proteinExistence type="predicted"/>
<dbReference type="OrthoDB" id="5296580at2"/>
<evidence type="ECO:0000313" key="1">
    <source>
        <dbReference type="EMBL" id="TKB49132.1"/>
    </source>
</evidence>
<comment type="caution">
    <text evidence="1">The sequence shown here is derived from an EMBL/GenBank/DDBJ whole genome shotgun (WGS) entry which is preliminary data.</text>
</comment>
<protein>
    <recommendedName>
        <fullName evidence="3">Type IV pilus assembly protein PilP</fullName>
    </recommendedName>
</protein>
<dbReference type="PROSITE" id="PS51257">
    <property type="entry name" value="PROKAR_LIPOPROTEIN"/>
    <property type="match status" value="1"/>
</dbReference>
<dbReference type="AlphaFoldDB" id="A0A4V5NV51"/>
<dbReference type="Gene3D" id="2.30.30.830">
    <property type="match status" value="1"/>
</dbReference>
<dbReference type="Proteomes" id="UP000305675">
    <property type="component" value="Unassembled WGS sequence"/>
</dbReference>
<dbReference type="EMBL" id="SWCJ01000029">
    <property type="protein sequence ID" value="TKB49132.1"/>
    <property type="molecule type" value="Genomic_DNA"/>
</dbReference>
<dbReference type="Pfam" id="PF04351">
    <property type="entry name" value="PilP"/>
    <property type="match status" value="1"/>
</dbReference>
<dbReference type="InterPro" id="IPR007446">
    <property type="entry name" value="PilP"/>
</dbReference>
<sequence length="174" mass="19439">MRCYDWLVVMALALLCGCQPREDLQQFVVRVKAQPVAPWQPPSSLVELPTVHYQPTERDPFQGQRGEVFADAVTERCQHHELIVNHSPLQRAALATLTMRGSIGNGTRLWALIETDDGRLHRISRGDGIGLDLGQVVNVFPSHIEILEWVENGGGCLQPREAVLALVDSAQEQW</sequence>
<evidence type="ECO:0000313" key="2">
    <source>
        <dbReference type="Proteomes" id="UP000305675"/>
    </source>
</evidence>
<keyword evidence="2" id="KW-1185">Reference proteome</keyword>
<evidence type="ECO:0008006" key="3">
    <source>
        <dbReference type="Google" id="ProtNLM"/>
    </source>
</evidence>
<organism evidence="1 2">
    <name type="scientific">Ferrimonas aestuarii</name>
    <dbReference type="NCBI Taxonomy" id="2569539"/>
    <lineage>
        <taxon>Bacteria</taxon>
        <taxon>Pseudomonadati</taxon>
        <taxon>Pseudomonadota</taxon>
        <taxon>Gammaproteobacteria</taxon>
        <taxon>Alteromonadales</taxon>
        <taxon>Ferrimonadaceae</taxon>
        <taxon>Ferrimonas</taxon>
    </lineage>
</organism>
<accession>A0A4V5NV51</accession>